<comment type="caution">
    <text evidence="1">The sequence shown here is derived from an EMBL/GenBank/DDBJ whole genome shotgun (WGS) entry which is preliminary data.</text>
</comment>
<dbReference type="PROSITE" id="PS51257">
    <property type="entry name" value="PROKAR_LIPOPROTEIN"/>
    <property type="match status" value="1"/>
</dbReference>
<organism evidence="1 2">
    <name type="scientific">Levilactobacillus namurensis</name>
    <dbReference type="NCBI Taxonomy" id="380393"/>
    <lineage>
        <taxon>Bacteria</taxon>
        <taxon>Bacillati</taxon>
        <taxon>Bacillota</taxon>
        <taxon>Bacilli</taxon>
        <taxon>Lactobacillales</taxon>
        <taxon>Lactobacillaceae</taxon>
        <taxon>Levilactobacillus</taxon>
    </lineage>
</organism>
<proteinExistence type="predicted"/>
<accession>A0AAW8W1A4</accession>
<dbReference type="RefSeq" id="WP_313844452.1">
    <property type="nucleotide sequence ID" value="NZ_JAVLAM010000001.1"/>
</dbReference>
<dbReference type="AlphaFoldDB" id="A0AAW8W1A4"/>
<name>A0AAW8W1A4_9LACO</name>
<evidence type="ECO:0000313" key="1">
    <source>
        <dbReference type="EMBL" id="MDT7013232.1"/>
    </source>
</evidence>
<sequence>MQRQHTWAMGALLVAMTVGLSGCSLFGSPKNVTHQARQSQTSAKSGKLAKDESIIQTARKANATGHYQASNKALSQINVAELNGKGFGTLKTEFFDLQKSNDKFLLKDDKTSKSVTTTGGSTTQRTTGTNDSFDGYSKFTGDYGFYNDDDGDRIQADLDIDSDGTVIQNNNDGTAFHGYATIKDSGAKGVLSYDVSSGTNDTKTIDANVEIDVTWSNGENETYYGYTAYDGSTVLTDGQSYHHDLVNEVWTQG</sequence>
<dbReference type="EMBL" id="JAVLAM010000001">
    <property type="protein sequence ID" value="MDT7013232.1"/>
    <property type="molecule type" value="Genomic_DNA"/>
</dbReference>
<dbReference type="Proteomes" id="UP001254075">
    <property type="component" value="Unassembled WGS sequence"/>
</dbReference>
<evidence type="ECO:0000313" key="2">
    <source>
        <dbReference type="Proteomes" id="UP001254075"/>
    </source>
</evidence>
<gene>
    <name evidence="1" type="ORF">RI532_02165</name>
</gene>
<reference evidence="1" key="1">
    <citation type="submission" date="2023-08" db="EMBL/GenBank/DDBJ databases">
        <authorList>
            <person name="Page C.A."/>
            <person name="Perez-Diaz I.M."/>
        </authorList>
    </citation>
    <scope>NUCLEOTIDE SEQUENCE</scope>
    <source>
        <strain evidence="1">3.8.38</strain>
    </source>
</reference>
<evidence type="ECO:0008006" key="3">
    <source>
        <dbReference type="Google" id="ProtNLM"/>
    </source>
</evidence>
<protein>
    <recommendedName>
        <fullName evidence="3">Lipoprotein</fullName>
    </recommendedName>
</protein>